<organism evidence="1 2">
    <name type="scientific">Ixodes persulcatus</name>
    <name type="common">Taiga tick</name>
    <dbReference type="NCBI Taxonomy" id="34615"/>
    <lineage>
        <taxon>Eukaryota</taxon>
        <taxon>Metazoa</taxon>
        <taxon>Ecdysozoa</taxon>
        <taxon>Arthropoda</taxon>
        <taxon>Chelicerata</taxon>
        <taxon>Arachnida</taxon>
        <taxon>Acari</taxon>
        <taxon>Parasitiformes</taxon>
        <taxon>Ixodida</taxon>
        <taxon>Ixodoidea</taxon>
        <taxon>Ixodidae</taxon>
        <taxon>Ixodinae</taxon>
        <taxon>Ixodes</taxon>
    </lineage>
</organism>
<evidence type="ECO:0000313" key="2">
    <source>
        <dbReference type="Proteomes" id="UP000805193"/>
    </source>
</evidence>
<reference evidence="1 2" key="1">
    <citation type="journal article" date="2020" name="Cell">
        <title>Large-Scale Comparative Analyses of Tick Genomes Elucidate Their Genetic Diversity and Vector Capacities.</title>
        <authorList>
            <consortium name="Tick Genome and Microbiome Consortium (TIGMIC)"/>
            <person name="Jia N."/>
            <person name="Wang J."/>
            <person name="Shi W."/>
            <person name="Du L."/>
            <person name="Sun Y."/>
            <person name="Zhan W."/>
            <person name="Jiang J.F."/>
            <person name="Wang Q."/>
            <person name="Zhang B."/>
            <person name="Ji P."/>
            <person name="Bell-Sakyi L."/>
            <person name="Cui X.M."/>
            <person name="Yuan T.T."/>
            <person name="Jiang B.G."/>
            <person name="Yang W.F."/>
            <person name="Lam T.T."/>
            <person name="Chang Q.C."/>
            <person name="Ding S.J."/>
            <person name="Wang X.J."/>
            <person name="Zhu J.G."/>
            <person name="Ruan X.D."/>
            <person name="Zhao L."/>
            <person name="Wei J.T."/>
            <person name="Ye R.Z."/>
            <person name="Que T.C."/>
            <person name="Du C.H."/>
            <person name="Zhou Y.H."/>
            <person name="Cheng J.X."/>
            <person name="Dai P.F."/>
            <person name="Guo W.B."/>
            <person name="Han X.H."/>
            <person name="Huang E.J."/>
            <person name="Li L.F."/>
            <person name="Wei W."/>
            <person name="Gao Y.C."/>
            <person name="Liu J.Z."/>
            <person name="Shao H.Z."/>
            <person name="Wang X."/>
            <person name="Wang C.C."/>
            <person name="Yang T.C."/>
            <person name="Huo Q.B."/>
            <person name="Li W."/>
            <person name="Chen H.Y."/>
            <person name="Chen S.E."/>
            <person name="Zhou L.G."/>
            <person name="Ni X.B."/>
            <person name="Tian J.H."/>
            <person name="Sheng Y."/>
            <person name="Liu T."/>
            <person name="Pan Y.S."/>
            <person name="Xia L.Y."/>
            <person name="Li J."/>
            <person name="Zhao F."/>
            <person name="Cao W.C."/>
        </authorList>
    </citation>
    <scope>NUCLEOTIDE SEQUENCE [LARGE SCALE GENOMIC DNA]</scope>
    <source>
        <strain evidence="1">Iper-2018</strain>
    </source>
</reference>
<accession>A0AC60R0S7</accession>
<sequence length="146" mass="16972">MPLEKIGFWKVVEKKRKGTPKKRNSGSYTPADSDAISELALQLEAVESKLMWLRYARPAKKENFLPLISDGEDLWSLESQAIYYYQLKSIRPLSTEEREDIRANTIGQVTNDAWFRERVGKLTASNFKKAARCRKPEYIVREILYP</sequence>
<dbReference type="EMBL" id="JABSTQ010000657">
    <property type="protein sequence ID" value="KAG0445262.1"/>
    <property type="molecule type" value="Genomic_DNA"/>
</dbReference>
<name>A0AC60R0S7_IXOPE</name>
<keyword evidence="2" id="KW-1185">Reference proteome</keyword>
<protein>
    <submittedName>
        <fullName evidence="1">Uncharacterized protein</fullName>
    </submittedName>
</protein>
<dbReference type="Proteomes" id="UP000805193">
    <property type="component" value="Unassembled WGS sequence"/>
</dbReference>
<comment type="caution">
    <text evidence="1">The sequence shown here is derived from an EMBL/GenBank/DDBJ whole genome shotgun (WGS) entry which is preliminary data.</text>
</comment>
<proteinExistence type="predicted"/>
<evidence type="ECO:0000313" key="1">
    <source>
        <dbReference type="EMBL" id="KAG0445262.1"/>
    </source>
</evidence>
<gene>
    <name evidence="1" type="ORF">HPB47_017649</name>
</gene>